<accession>A0ABY8MEE0</accession>
<dbReference type="EMBL" id="CP123443">
    <property type="protein sequence ID" value="WGK68332.1"/>
    <property type="molecule type" value="Genomic_DNA"/>
</dbReference>
<feature type="transmembrane region" description="Helical" evidence="1">
    <location>
        <begin position="364"/>
        <end position="381"/>
    </location>
</feature>
<gene>
    <name evidence="2" type="ORF">P0082_07535</name>
</gene>
<dbReference type="RefSeq" id="WP_326926508.1">
    <property type="nucleotide sequence ID" value="NZ_CP123443.1"/>
</dbReference>
<protein>
    <recommendedName>
        <fullName evidence="4">Glycosyltransferase RgtA/B/C/D-like domain-containing protein</fullName>
    </recommendedName>
</protein>
<feature type="transmembrane region" description="Helical" evidence="1">
    <location>
        <begin position="157"/>
        <end position="174"/>
    </location>
</feature>
<feature type="transmembrane region" description="Helical" evidence="1">
    <location>
        <begin position="180"/>
        <end position="197"/>
    </location>
</feature>
<reference evidence="2 3" key="1">
    <citation type="submission" date="2023-04" db="EMBL/GenBank/DDBJ databases">
        <title>Spirochaete genome identified in red abalone sample constitutes a novel genus.</title>
        <authorList>
            <person name="Sharma S.P."/>
            <person name="Purcell C.M."/>
            <person name="Hyde J.R."/>
            <person name="Severin A.J."/>
        </authorList>
    </citation>
    <scope>NUCLEOTIDE SEQUENCE [LARGE SCALE GENOMIC DNA]</scope>
    <source>
        <strain evidence="2 3">SP-2023</strain>
    </source>
</reference>
<keyword evidence="3" id="KW-1185">Reference proteome</keyword>
<keyword evidence="1" id="KW-0472">Membrane</keyword>
<keyword evidence="1" id="KW-1133">Transmembrane helix</keyword>
<dbReference type="Proteomes" id="UP001228690">
    <property type="component" value="Chromosome"/>
</dbReference>
<proteinExistence type="predicted"/>
<feature type="transmembrane region" description="Helical" evidence="1">
    <location>
        <begin position="316"/>
        <end position="335"/>
    </location>
</feature>
<feature type="transmembrane region" description="Helical" evidence="1">
    <location>
        <begin position="132"/>
        <end position="150"/>
    </location>
</feature>
<evidence type="ECO:0008006" key="4">
    <source>
        <dbReference type="Google" id="ProtNLM"/>
    </source>
</evidence>
<feature type="transmembrane region" description="Helical" evidence="1">
    <location>
        <begin position="285"/>
        <end position="304"/>
    </location>
</feature>
<evidence type="ECO:0000256" key="1">
    <source>
        <dbReference type="SAM" id="Phobius"/>
    </source>
</evidence>
<keyword evidence="1" id="KW-0812">Transmembrane</keyword>
<feature type="transmembrane region" description="Helical" evidence="1">
    <location>
        <begin position="209"/>
        <end position="229"/>
    </location>
</feature>
<sequence length="421" mass="48961">MKKLDGFIFALGGIFSFILRYFLPKFWHGYDVGVFVQWAKVSENFKDLYNSDCYCNYPVLGLLSSAGLLQLLNYKILSFLYVLSFIDLINVVLVYFILRKLEVKRSMFWAGVIGLLPSTWAGGALWGQIDNIGQLILFCIIIVALRFSTASHLGNKSLFLFSAIVGVLFAFAFLTKQLLLFSLMPLSFMVLILILFYTNFKFIDIIKHILICTFFTLIPIALFDLWLTIPNEYYFSHLERVFGTGSSHMDKISGNGFNIWRLLGRDMWSSSEIPFYKNFTPKGTGLFLFFSSLATISYLLFMNLKKHWNVNQFTDKVIIFIFYLALVNISFNIFLTGTHERYLFHFYPFILIVMLFIRKYLSVFLCIVGAFIYGAFVLDILEIKGYDVNYKLILVYHTILYFYLLYAFKIYKGRPLQSVIE</sequence>
<feature type="transmembrane region" description="Helical" evidence="1">
    <location>
        <begin position="7"/>
        <end position="23"/>
    </location>
</feature>
<name>A0ABY8MEE0_9SPIO</name>
<evidence type="ECO:0000313" key="3">
    <source>
        <dbReference type="Proteomes" id="UP001228690"/>
    </source>
</evidence>
<feature type="transmembrane region" description="Helical" evidence="1">
    <location>
        <begin position="76"/>
        <end position="98"/>
    </location>
</feature>
<organism evidence="2 3">
    <name type="scientific">Candidatus Haliotispira prima</name>
    <dbReference type="NCBI Taxonomy" id="3034016"/>
    <lineage>
        <taxon>Bacteria</taxon>
        <taxon>Pseudomonadati</taxon>
        <taxon>Spirochaetota</taxon>
        <taxon>Spirochaetia</taxon>
        <taxon>Spirochaetales</taxon>
        <taxon>Spirochaetaceae</taxon>
        <taxon>Candidatus Haliotispira</taxon>
    </lineage>
</organism>
<feature type="transmembrane region" description="Helical" evidence="1">
    <location>
        <begin position="107"/>
        <end position="126"/>
    </location>
</feature>
<feature type="transmembrane region" description="Helical" evidence="1">
    <location>
        <begin position="393"/>
        <end position="411"/>
    </location>
</feature>
<evidence type="ECO:0000313" key="2">
    <source>
        <dbReference type="EMBL" id="WGK68332.1"/>
    </source>
</evidence>